<dbReference type="InterPro" id="IPR016197">
    <property type="entry name" value="Chromo-like_dom_sf"/>
</dbReference>
<feature type="non-terminal residue" evidence="4">
    <location>
        <position position="1"/>
    </location>
</feature>
<organism evidence="4 5">
    <name type="scientific">Nicotiana attenuata</name>
    <name type="common">Coyote tobacco</name>
    <dbReference type="NCBI Taxonomy" id="49451"/>
    <lineage>
        <taxon>Eukaryota</taxon>
        <taxon>Viridiplantae</taxon>
        <taxon>Streptophyta</taxon>
        <taxon>Embryophyta</taxon>
        <taxon>Tracheophyta</taxon>
        <taxon>Spermatophyta</taxon>
        <taxon>Magnoliopsida</taxon>
        <taxon>eudicotyledons</taxon>
        <taxon>Gunneridae</taxon>
        <taxon>Pentapetalae</taxon>
        <taxon>asterids</taxon>
        <taxon>lamiids</taxon>
        <taxon>Solanales</taxon>
        <taxon>Solanaceae</taxon>
        <taxon>Nicotianoideae</taxon>
        <taxon>Nicotianeae</taxon>
        <taxon>Nicotiana</taxon>
    </lineage>
</organism>
<dbReference type="Gramene" id="OIT36196">
    <property type="protein sequence ID" value="OIT36196"/>
    <property type="gene ID" value="A4A49_65984"/>
</dbReference>
<dbReference type="PANTHER" id="PTHR33064:SF40">
    <property type="entry name" value="REVERSE TRANSCRIPTASE_RETROTRANSPOSON-DERIVED PROTEIN RNASE H-LIKE DOMAIN-CONTAINING PROTEIN"/>
    <property type="match status" value="1"/>
</dbReference>
<feature type="domain" description="Chromo" evidence="1">
    <location>
        <begin position="538"/>
        <end position="583"/>
    </location>
</feature>
<dbReference type="InterPro" id="IPR043128">
    <property type="entry name" value="Rev_trsase/Diguanyl_cyclase"/>
</dbReference>
<comment type="caution">
    <text evidence="4">The sequence shown here is derived from an EMBL/GenBank/DDBJ whole genome shotgun (WGS) entry which is preliminary data.</text>
</comment>
<dbReference type="FunFam" id="3.30.70.270:FF:000020">
    <property type="entry name" value="Transposon Tf2-6 polyprotein-like Protein"/>
    <property type="match status" value="1"/>
</dbReference>
<dbReference type="PANTHER" id="PTHR33064">
    <property type="entry name" value="POL PROTEIN"/>
    <property type="match status" value="1"/>
</dbReference>
<dbReference type="InterPro" id="IPR051320">
    <property type="entry name" value="Viral_Replic_Matur_Polypro"/>
</dbReference>
<dbReference type="InterPro" id="IPR043502">
    <property type="entry name" value="DNA/RNA_pol_sf"/>
</dbReference>
<evidence type="ECO:0000313" key="4">
    <source>
        <dbReference type="EMBL" id="OIT36196.1"/>
    </source>
</evidence>
<dbReference type="SMR" id="A0A314L3G5"/>
<evidence type="ECO:0000259" key="3">
    <source>
        <dbReference type="Pfam" id="PF24626"/>
    </source>
</evidence>
<protein>
    <submittedName>
        <fullName evidence="4">Mitochondrial protein</fullName>
    </submittedName>
</protein>
<feature type="domain" description="Reverse transcriptase/retrotransposon-derived protein RNase H-like" evidence="2">
    <location>
        <begin position="407"/>
        <end position="450"/>
    </location>
</feature>
<dbReference type="Proteomes" id="UP000187609">
    <property type="component" value="Unassembled WGS sequence"/>
</dbReference>
<proteinExistence type="predicted"/>
<dbReference type="SUPFAM" id="SSF54160">
    <property type="entry name" value="Chromo domain-like"/>
    <property type="match status" value="1"/>
</dbReference>
<evidence type="ECO:0000259" key="2">
    <source>
        <dbReference type="Pfam" id="PF17919"/>
    </source>
</evidence>
<sequence>FCWDVCQRFGNTMPINIVREFNRLDQLKDVEAYQCRFEELRGLMVTINPALHESYLVTCFIGGLKPDIMPLCHDKFFPGHQCKPKPLNAMEGEEFCDAEEKLPESKLEGENEAQEAEVSINVLLGHNKAPSTIKLVGWAKKKKLPILSDYGSTHSFVDPQVVRAYEAFVFDLRLLKVGGCDIVFGMDWIDTVTPFLLSTRPLGISFYKEAKLITLLGQVEYDPVTTVNERNLDRMVKKGQCNYLAQLMMVSSKEAQEQIPEQIQALLGHFDLIFQEPKGLPSKRECDHAIELLPGSKPVNLRPYRYSFEQKNAIEKIISEISPVVCKKSKCTFAQPKVGFLGHIISGHGVSTDEGKISAMLNWAQPKSIKELRGFLGLTGYYRRFIQNFAIISKPLSDLLKKGNFIWTIEATEAFEELKQAMVRAPVLALPNFSIPFVVEVDASGKGIGAGDWVFLKLQPYRQSSVAVRKNLKLSAKFYGPYQIVHKIEKVAYELKLPQNSKIHPIFHVSQLKKKVGDKTFVAQDPLFCTEEGQIRMEPQSILDRRIVKKGNRAATQVLVQWTNLSHEEATGEDYSFLISQFPNFDP</sequence>
<dbReference type="InterPro" id="IPR056924">
    <property type="entry name" value="SH3_Tf2-1"/>
</dbReference>
<evidence type="ECO:0000259" key="1">
    <source>
        <dbReference type="Pfam" id="PF00385"/>
    </source>
</evidence>
<dbReference type="SUPFAM" id="SSF56672">
    <property type="entry name" value="DNA/RNA polymerases"/>
    <property type="match status" value="2"/>
</dbReference>
<accession>A0A314L3G5</accession>
<evidence type="ECO:0000313" key="5">
    <source>
        <dbReference type="Proteomes" id="UP000187609"/>
    </source>
</evidence>
<dbReference type="InterPro" id="IPR023780">
    <property type="entry name" value="Chromo_domain"/>
</dbReference>
<dbReference type="AlphaFoldDB" id="A0A314L3G5"/>
<dbReference type="Pfam" id="PF00385">
    <property type="entry name" value="Chromo"/>
    <property type="match status" value="1"/>
</dbReference>
<feature type="domain" description="Tf2-1-like SH3-like" evidence="3">
    <location>
        <begin position="451"/>
        <end position="515"/>
    </location>
</feature>
<keyword evidence="5" id="KW-1185">Reference proteome</keyword>
<dbReference type="InterPro" id="IPR041577">
    <property type="entry name" value="RT_RNaseH_2"/>
</dbReference>
<dbReference type="EMBL" id="MJEQ01000460">
    <property type="protein sequence ID" value="OIT36196.1"/>
    <property type="molecule type" value="Genomic_DNA"/>
</dbReference>
<dbReference type="Gene3D" id="3.30.70.270">
    <property type="match status" value="1"/>
</dbReference>
<name>A0A314L3G5_NICAT</name>
<dbReference type="Pfam" id="PF17919">
    <property type="entry name" value="RT_RNaseH_2"/>
    <property type="match status" value="1"/>
</dbReference>
<reference evidence="4" key="1">
    <citation type="submission" date="2016-11" db="EMBL/GenBank/DDBJ databases">
        <title>The genome of Nicotiana attenuata.</title>
        <authorList>
            <person name="Xu S."/>
            <person name="Brockmoeller T."/>
            <person name="Gaquerel E."/>
            <person name="Navarro A."/>
            <person name="Kuhl H."/>
            <person name="Gase K."/>
            <person name="Ling Z."/>
            <person name="Zhou W."/>
            <person name="Kreitzer C."/>
            <person name="Stanke M."/>
            <person name="Tang H."/>
            <person name="Lyons E."/>
            <person name="Pandey P."/>
            <person name="Pandey S.P."/>
            <person name="Timmermann B."/>
            <person name="Baldwin I.T."/>
        </authorList>
    </citation>
    <scope>NUCLEOTIDE SEQUENCE [LARGE SCALE GENOMIC DNA]</scope>
    <source>
        <strain evidence="4">UT</strain>
    </source>
</reference>
<dbReference type="Pfam" id="PF24626">
    <property type="entry name" value="SH3_Tf2-1"/>
    <property type="match status" value="1"/>
</dbReference>
<gene>
    <name evidence="4" type="ORF">A4A49_65984</name>
</gene>